<sequence length="342" mass="39169">MPSYRSQRNYGCRVHDQYRYFDMRTVVLENELVRISILVDKGTEIFEFLYKPKDLDFMWLTENGVQNPSAYLPTSPDPISTFIDYYPGGWQEVFPNGGPTSTYLGAQFGQHGEVAHMPWEYNIMEDTPARISVQFCVKTKKLPCQIIKTLTLESGSSSLLIEEQLENFSDVPLRYMWGQHIAFGKPFLVPGCRIKVPNDVRVITDSRGGATYEWPYVAASSGERIDISELPAKGTPSEMMYLTGFGEKAWYKLENNDLGMGMHVEWDGTEMPYLWYWQEYGATEGYPWFGRHYNIGLEPFSSYPTLGLEEAIRNDSAGSIGPREMKTFRLKASPYQMVKIGM</sequence>
<dbReference type="SUPFAM" id="SSF74650">
    <property type="entry name" value="Galactose mutarotase-like"/>
    <property type="match status" value="1"/>
</dbReference>
<dbReference type="InterPro" id="IPR027839">
    <property type="entry name" value="DUF4432"/>
</dbReference>
<dbReference type="InterPro" id="IPR014718">
    <property type="entry name" value="GH-type_carb-bd"/>
</dbReference>
<evidence type="ECO:0000313" key="1">
    <source>
        <dbReference type="EMBL" id="OCT15214.1"/>
    </source>
</evidence>
<dbReference type="GO" id="GO:0005975">
    <property type="term" value="P:carbohydrate metabolic process"/>
    <property type="evidence" value="ECO:0007669"/>
    <property type="project" value="InterPro"/>
</dbReference>
<dbReference type="GO" id="GO:0030246">
    <property type="term" value="F:carbohydrate binding"/>
    <property type="evidence" value="ECO:0007669"/>
    <property type="project" value="InterPro"/>
</dbReference>
<dbReference type="RefSeq" id="WP_065852125.1">
    <property type="nucleotide sequence ID" value="NZ_LYPC01000014.1"/>
</dbReference>
<name>A0A1C1A3S7_9BACL</name>
<organism evidence="1 2">
    <name type="scientific">Paenibacillus pectinilyticus</name>
    <dbReference type="NCBI Taxonomy" id="512399"/>
    <lineage>
        <taxon>Bacteria</taxon>
        <taxon>Bacillati</taxon>
        <taxon>Bacillota</taxon>
        <taxon>Bacilli</taxon>
        <taxon>Bacillales</taxon>
        <taxon>Paenibacillaceae</taxon>
        <taxon>Paenibacillus</taxon>
    </lineage>
</organism>
<dbReference type="OrthoDB" id="2528227at2"/>
<dbReference type="Gene3D" id="2.70.98.10">
    <property type="match status" value="1"/>
</dbReference>
<dbReference type="EMBL" id="LYPC01000014">
    <property type="protein sequence ID" value="OCT15214.1"/>
    <property type="molecule type" value="Genomic_DNA"/>
</dbReference>
<reference evidence="2" key="1">
    <citation type="submission" date="2016-05" db="EMBL/GenBank/DDBJ databases">
        <title>Paenibacillus oryzae. sp. nov., isolated from the rice root.</title>
        <authorList>
            <person name="Zhang J."/>
            <person name="Zhang X."/>
        </authorList>
    </citation>
    <scope>NUCLEOTIDE SEQUENCE [LARGE SCALE GENOMIC DNA]</scope>
    <source>
        <strain evidence="2">KCTC13222</strain>
    </source>
</reference>
<evidence type="ECO:0000313" key="2">
    <source>
        <dbReference type="Proteomes" id="UP000093309"/>
    </source>
</evidence>
<proteinExistence type="predicted"/>
<dbReference type="InterPro" id="IPR011013">
    <property type="entry name" value="Gal_mutarotase_sf_dom"/>
</dbReference>
<dbReference type="Proteomes" id="UP000093309">
    <property type="component" value="Unassembled WGS sequence"/>
</dbReference>
<keyword evidence="2" id="KW-1185">Reference proteome</keyword>
<protein>
    <recommendedName>
        <fullName evidence="3">DUF4432 domain-containing protein</fullName>
    </recommendedName>
</protein>
<dbReference type="STRING" id="512399.A8709_14020"/>
<dbReference type="Pfam" id="PF14486">
    <property type="entry name" value="DUF4432"/>
    <property type="match status" value="1"/>
</dbReference>
<gene>
    <name evidence="1" type="ORF">A8709_14020</name>
</gene>
<dbReference type="AlphaFoldDB" id="A0A1C1A3S7"/>
<dbReference type="GO" id="GO:0003824">
    <property type="term" value="F:catalytic activity"/>
    <property type="evidence" value="ECO:0007669"/>
    <property type="project" value="InterPro"/>
</dbReference>
<comment type="caution">
    <text evidence="1">The sequence shown here is derived from an EMBL/GenBank/DDBJ whole genome shotgun (WGS) entry which is preliminary data.</text>
</comment>
<evidence type="ECO:0008006" key="3">
    <source>
        <dbReference type="Google" id="ProtNLM"/>
    </source>
</evidence>
<accession>A0A1C1A3S7</accession>